<name>A0A2V4A178_9BACT</name>
<proteinExistence type="predicted"/>
<dbReference type="EMBL" id="QFLI01000001">
    <property type="protein sequence ID" value="PXY02512.1"/>
    <property type="molecule type" value="Genomic_DNA"/>
</dbReference>
<reference evidence="2 3" key="1">
    <citation type="submission" date="2018-05" db="EMBL/GenBank/DDBJ databases">
        <title>Marinifilum breve JC075T sp. nov., a marine bacterium isolated from Yongle Blue Hole in the South China Sea.</title>
        <authorList>
            <person name="Fu T."/>
        </authorList>
    </citation>
    <scope>NUCLEOTIDE SEQUENCE [LARGE SCALE GENOMIC DNA]</scope>
    <source>
        <strain evidence="2 3">JC075</strain>
    </source>
</reference>
<comment type="caution">
    <text evidence="2">The sequence shown here is derived from an EMBL/GenBank/DDBJ whole genome shotgun (WGS) entry which is preliminary data.</text>
</comment>
<organism evidence="2 3">
    <name type="scientific">Marinifilum breve</name>
    <dbReference type="NCBI Taxonomy" id="2184082"/>
    <lineage>
        <taxon>Bacteria</taxon>
        <taxon>Pseudomonadati</taxon>
        <taxon>Bacteroidota</taxon>
        <taxon>Bacteroidia</taxon>
        <taxon>Marinilabiliales</taxon>
        <taxon>Marinifilaceae</taxon>
    </lineage>
</organism>
<keyword evidence="3" id="KW-1185">Reference proteome</keyword>
<feature type="domain" description="DUF6443" evidence="1">
    <location>
        <begin position="2"/>
        <end position="116"/>
    </location>
</feature>
<evidence type="ECO:0000259" key="1">
    <source>
        <dbReference type="Pfam" id="PF20041"/>
    </source>
</evidence>
<sequence length="145" mass="16333">MHTVQYFDGLGRPDQSIQVGASPNGFDMVQPIDFDEFGREKKKYLPYTLNKANGGEHIPKDKELLQANWAIYGSEQNYAYSETQFDGSPLNRVEAQGAPGSAWQVNGKNKVQIDYATNHGTEVLLFELNGDKLEQTKHYSANQLY</sequence>
<gene>
    <name evidence="2" type="ORF">DF185_00005</name>
</gene>
<evidence type="ECO:0000313" key="2">
    <source>
        <dbReference type="EMBL" id="PXY02512.1"/>
    </source>
</evidence>
<accession>A0A2V4A178</accession>
<evidence type="ECO:0000313" key="3">
    <source>
        <dbReference type="Proteomes" id="UP000248079"/>
    </source>
</evidence>
<dbReference type="Proteomes" id="UP000248079">
    <property type="component" value="Unassembled WGS sequence"/>
</dbReference>
<dbReference type="InterPro" id="IPR045619">
    <property type="entry name" value="DUF6443"/>
</dbReference>
<dbReference type="Pfam" id="PF20041">
    <property type="entry name" value="DUF6443"/>
    <property type="match status" value="1"/>
</dbReference>
<feature type="non-terminal residue" evidence="2">
    <location>
        <position position="145"/>
    </location>
</feature>
<dbReference type="AlphaFoldDB" id="A0A2V4A178"/>
<protein>
    <submittedName>
        <fullName evidence="2">Sugar-binding protein</fullName>
    </submittedName>
</protein>